<comment type="caution">
    <text evidence="1">The sequence shown here is derived from an EMBL/GenBank/DDBJ whole genome shotgun (WGS) entry which is preliminary data.</text>
</comment>
<evidence type="ECO:0000313" key="2">
    <source>
        <dbReference type="Proteomes" id="UP000284990"/>
    </source>
</evidence>
<sequence>MPASAMKACFLIAECRTIFCKDTLNICNFQIFRAVFYIEEWKVFLLLPSPPFTTLHLVIFPLFLPTGNTKPNIIFIFKIPPKRGAKMLR</sequence>
<gene>
    <name evidence="1" type="ORF">DW916_09555</name>
</gene>
<name>A0AA92UZ52_9BACT</name>
<protein>
    <submittedName>
        <fullName evidence="1">Uncharacterized protein</fullName>
    </submittedName>
</protein>
<dbReference type="EMBL" id="QSFW01000018">
    <property type="protein sequence ID" value="RHA85820.1"/>
    <property type="molecule type" value="Genomic_DNA"/>
</dbReference>
<dbReference type="Proteomes" id="UP000284990">
    <property type="component" value="Unassembled WGS sequence"/>
</dbReference>
<organism evidence="1 2">
    <name type="scientific">Segatella copri</name>
    <dbReference type="NCBI Taxonomy" id="165179"/>
    <lineage>
        <taxon>Bacteria</taxon>
        <taxon>Pseudomonadati</taxon>
        <taxon>Bacteroidota</taxon>
        <taxon>Bacteroidia</taxon>
        <taxon>Bacteroidales</taxon>
        <taxon>Prevotellaceae</taxon>
        <taxon>Segatella</taxon>
    </lineage>
</organism>
<reference evidence="1 2" key="1">
    <citation type="submission" date="2018-08" db="EMBL/GenBank/DDBJ databases">
        <title>A genome reference for cultivated species of the human gut microbiota.</title>
        <authorList>
            <person name="Zou Y."/>
            <person name="Xue W."/>
            <person name="Luo G."/>
        </authorList>
    </citation>
    <scope>NUCLEOTIDE SEQUENCE [LARGE SCALE GENOMIC DNA]</scope>
    <source>
        <strain evidence="1 2">AM42-23AC</strain>
    </source>
</reference>
<accession>A0AA92UZ52</accession>
<dbReference type="AlphaFoldDB" id="A0AA92UZ52"/>
<evidence type="ECO:0000313" key="1">
    <source>
        <dbReference type="EMBL" id="RHA85820.1"/>
    </source>
</evidence>
<proteinExistence type="predicted"/>